<dbReference type="RefSeq" id="WP_232037957.1">
    <property type="nucleotide sequence ID" value="NZ_LR216287.1"/>
</dbReference>
<evidence type="ECO:0000313" key="1">
    <source>
        <dbReference type="EMBL" id="VFJ13834.1"/>
    </source>
</evidence>
<dbReference type="GeneID" id="69060393"/>
<reference evidence="1 2" key="1">
    <citation type="submission" date="2019-02" db="EMBL/GenBank/DDBJ databases">
        <authorList>
            <person name="Lehtovirta-Morley E L."/>
        </authorList>
    </citation>
    <scope>NUCLEOTIDE SEQUENCE [LARGE SCALE GENOMIC DNA]</scope>
    <source>
        <strain evidence="1">NFRAN1</strain>
    </source>
</reference>
<organism evidence="1 2">
    <name type="scientific">Candidatus Nitrosocosmicus franklandianus</name>
    <dbReference type="NCBI Taxonomy" id="1798806"/>
    <lineage>
        <taxon>Archaea</taxon>
        <taxon>Nitrososphaerota</taxon>
        <taxon>Nitrososphaeria</taxon>
        <taxon>Nitrososphaerales</taxon>
        <taxon>Nitrososphaeraceae</taxon>
        <taxon>Candidatus Nitrosocosmicus</taxon>
    </lineage>
</organism>
<gene>
    <name evidence="1" type="ORF">NFRAN_1512</name>
</gene>
<dbReference type="Proteomes" id="UP000294299">
    <property type="component" value="Chromosome NFRAN"/>
</dbReference>
<keyword evidence="2" id="KW-1185">Reference proteome</keyword>
<protein>
    <submittedName>
        <fullName evidence="1">Uncharacterized protein</fullName>
    </submittedName>
</protein>
<proteinExistence type="predicted"/>
<sequence length="57" mass="6658">MNITQDNVNSIEWKEDVKYYLSPYKTIEIQDICASLSTQSSKRKDSRIIALSRSENF</sequence>
<name>A0A484IFT3_9ARCH</name>
<dbReference type="KEGG" id="nfn:NFRAN_1512"/>
<dbReference type="EMBL" id="LR216287">
    <property type="protein sequence ID" value="VFJ13834.1"/>
    <property type="molecule type" value="Genomic_DNA"/>
</dbReference>
<evidence type="ECO:0000313" key="2">
    <source>
        <dbReference type="Proteomes" id="UP000294299"/>
    </source>
</evidence>
<accession>A0A484IFT3</accession>
<dbReference type="AlphaFoldDB" id="A0A484IFT3"/>